<keyword evidence="3" id="KW-1185">Reference proteome</keyword>
<dbReference type="EMBL" id="JARPUR010000006">
    <property type="protein sequence ID" value="KAK4873980.1"/>
    <property type="molecule type" value="Genomic_DNA"/>
</dbReference>
<name>A0AAN7PZT5_9COLE</name>
<sequence length="87" mass="9948">MWENIAELLKLEPNIVRTPLQCENRLKTILKRKRVAVSNNSKSGNISKIVKFEDELKKIASLDDSVQPKVLRSANKCTVLKESQKKN</sequence>
<evidence type="ECO:0000313" key="2">
    <source>
        <dbReference type="EMBL" id="KAK4873980.1"/>
    </source>
</evidence>
<accession>A0AAN7PZT5</accession>
<dbReference type="Proteomes" id="UP001353858">
    <property type="component" value="Unassembled WGS sequence"/>
</dbReference>
<organism evidence="2 3">
    <name type="scientific">Aquatica leii</name>
    <dbReference type="NCBI Taxonomy" id="1421715"/>
    <lineage>
        <taxon>Eukaryota</taxon>
        <taxon>Metazoa</taxon>
        <taxon>Ecdysozoa</taxon>
        <taxon>Arthropoda</taxon>
        <taxon>Hexapoda</taxon>
        <taxon>Insecta</taxon>
        <taxon>Pterygota</taxon>
        <taxon>Neoptera</taxon>
        <taxon>Endopterygota</taxon>
        <taxon>Coleoptera</taxon>
        <taxon>Polyphaga</taxon>
        <taxon>Elateriformia</taxon>
        <taxon>Elateroidea</taxon>
        <taxon>Lampyridae</taxon>
        <taxon>Luciolinae</taxon>
        <taxon>Aquatica</taxon>
    </lineage>
</organism>
<feature type="domain" description="HTH myb-type" evidence="1">
    <location>
        <begin position="1"/>
        <end position="34"/>
    </location>
</feature>
<evidence type="ECO:0000313" key="3">
    <source>
        <dbReference type="Proteomes" id="UP001353858"/>
    </source>
</evidence>
<comment type="caution">
    <text evidence="2">The sequence shown here is derived from an EMBL/GenBank/DDBJ whole genome shotgun (WGS) entry which is preliminary data.</text>
</comment>
<dbReference type="InterPro" id="IPR017930">
    <property type="entry name" value="Myb_dom"/>
</dbReference>
<evidence type="ECO:0000259" key="1">
    <source>
        <dbReference type="PROSITE" id="PS51294"/>
    </source>
</evidence>
<gene>
    <name evidence="2" type="ORF">RN001_013340</name>
</gene>
<proteinExistence type="predicted"/>
<dbReference type="PROSITE" id="PS51294">
    <property type="entry name" value="HTH_MYB"/>
    <property type="match status" value="1"/>
</dbReference>
<reference evidence="3" key="1">
    <citation type="submission" date="2023-01" db="EMBL/GenBank/DDBJ databases">
        <title>Key to firefly adult light organ development and bioluminescence: homeobox transcription factors regulate luciferase expression and transportation to peroxisome.</title>
        <authorList>
            <person name="Fu X."/>
        </authorList>
    </citation>
    <scope>NUCLEOTIDE SEQUENCE [LARGE SCALE GENOMIC DNA]</scope>
</reference>
<dbReference type="AlphaFoldDB" id="A0AAN7PZT5"/>
<protein>
    <recommendedName>
        <fullName evidence="1">HTH myb-type domain-containing protein</fullName>
    </recommendedName>
</protein>